<dbReference type="EMBL" id="LSRX01000058">
    <property type="protein sequence ID" value="OLQ11478.1"/>
    <property type="molecule type" value="Genomic_DNA"/>
</dbReference>
<evidence type="ECO:0000256" key="1">
    <source>
        <dbReference type="SAM" id="MobiDB-lite"/>
    </source>
</evidence>
<evidence type="ECO:0000259" key="2">
    <source>
        <dbReference type="PROSITE" id="PS50878"/>
    </source>
</evidence>
<dbReference type="PROSITE" id="PS50878">
    <property type="entry name" value="RT_POL"/>
    <property type="match status" value="1"/>
</dbReference>
<evidence type="ECO:0000313" key="3">
    <source>
        <dbReference type="EMBL" id="OLQ11478.1"/>
    </source>
</evidence>
<dbReference type="InterPro" id="IPR036691">
    <property type="entry name" value="Endo/exonu/phosph_ase_sf"/>
</dbReference>
<feature type="compositionally biased region" description="Polar residues" evidence="1">
    <location>
        <begin position="1446"/>
        <end position="1456"/>
    </location>
</feature>
<dbReference type="Pfam" id="PF03372">
    <property type="entry name" value="Exo_endo_phos"/>
    <property type="match status" value="1"/>
</dbReference>
<feature type="domain" description="Reverse transcriptase" evidence="2">
    <location>
        <begin position="771"/>
        <end position="1031"/>
    </location>
</feature>
<dbReference type="InterPro" id="IPR000477">
    <property type="entry name" value="RT_dom"/>
</dbReference>
<keyword evidence="4" id="KW-1185">Reference proteome</keyword>
<proteinExistence type="predicted"/>
<sequence>MKQRVITFVLLASQSDADPFIVLRFAAKHYEWVRCDAAALVEIWTGAAAGKTVGGRGGGTTEVCRTSATDSPLQSPRFMQVSTDSEAECSGQAKAGDPQSLTQADGVEAGPPLARAGFMQVPTDTEAEYSHQAHVAGPQTFMQIDSASEIGTTAHGPAKRPSQDPEVSSATCKRQRKANSVCSLQTCTSAVPTKPNSTTVAAGARKPARDTWTWFCELCRFTVRAPTKGQASQGRNNHLNRVHPSLSKEAALVRPCASLDPTKVAASAGHDLVCIQGESRQANSVKAGYRRCFTCRTCWRSKAQVLQKAKQTPCGAKAREKALRAKVRFWARMSPKWRSNVAKAWSLSCKEKRAMDAAVMPTRRKDSWIRDLTQENIHPQPGPSLSLWSLNSQGATHAWKLLDKIEEERPHMVAWQEPNPDPAQAEQMLIRLGLCRYRAWHQPGSRTDTNRGGLLVAVRDDMRASLCHQSVGEFGNLLTLNLDAWLLTVVWRRPSPDTGDASFVQALAEHHALAHGHPGPWAAIGDWNWCPDEHVFLQGDEFSASVVMDENGCPRPTRREGRAIDYLIAQHLQAPEPSLDDEIFGDHFLFRVHVVQQDETLHSRRVMCPTASYLPPNGMSSDDWKAAVARAWSEYDVLVSSTEEEWQAFCAHAESAFYAASLSCRLLALDQDTTAIRRKLDVHWSCKVGVLKWPNAGDAKTGYTSCSVEENFHFLRTFCGSATGAELRASELAAVAASMAGSAEGPCGWTGNEAAAMPLAAWNTLAELCQRWLRRGQIPKVFSHMRQVHVPKQGALVQKGCADVAKLRPIVVQSVVWRIICSALIRRQSTRDWALQCVPDTCYGGLKGREALQAVIALAEHHAEHKGPIIAFDLEKAFDTVDPRLALDVLARAGAPRQWLSLVKRVWLNQTRWIQYAGHTHETPAQVKRSIPQGDALSHLAAPVKDVEAREAACGLLQSNFVDDRAASCRTAAQAHRYMQRWTRWSARFGLLENFDKMEVMTSERHFGELRRLGFAAKCLKTAIRVLGVDLTARLQDTVRPTAEKRNEEGKAVAARLMRMPASLHVKRKLWSSRVLSKIFWGRGLRLPRADEITQFSSLYKRVTRRPSLASPWLTSLFEGPSQSHEFRAGFQAAKALWRAVLKRPMLWEVSVRKNTWQGEVRHWLSKLGWRTAAPWQWQHLACGCFDMSRPPRPDADHRIRESWRRAQFAKFLDQGRHELEGIPVPAYCEQTVKRTSAAFRQPIEHFRGILTGAACSIAMQRAMRQQGVGSIKSDRFPTNPFANLLRSDCETALPVDVRKCGMDIGGYNRSVVTSLVAPAFLDAQFPFLPRKEATKQRGEAREAQRAAATHKVQPHPSPTIQYSEWLPTRGQLGCLSCRIMRGCQCWGICTVRPELAKSKGHDFNGCYSGKLQKPGKDRSDAVNHQATAHCPGSNHLVKRAGQAISRPTTLQQSLDVSRAFHSPE</sequence>
<comment type="caution">
    <text evidence="3">The sequence shown here is derived from an EMBL/GenBank/DDBJ whole genome shotgun (WGS) entry which is preliminary data.</text>
</comment>
<feature type="region of interest" description="Disordered" evidence="1">
    <location>
        <begin position="151"/>
        <end position="172"/>
    </location>
</feature>
<name>A0A1Q9EVL1_SYMMI</name>
<dbReference type="Proteomes" id="UP000186817">
    <property type="component" value="Unassembled WGS sequence"/>
</dbReference>
<dbReference type="SUPFAM" id="SSF56219">
    <property type="entry name" value="DNase I-like"/>
    <property type="match status" value="1"/>
</dbReference>
<feature type="region of interest" description="Disordered" evidence="1">
    <location>
        <begin position="1337"/>
        <end position="1362"/>
    </location>
</feature>
<dbReference type="InterPro" id="IPR043502">
    <property type="entry name" value="DNA/RNA_pol_sf"/>
</dbReference>
<dbReference type="Pfam" id="PF00078">
    <property type="entry name" value="RVT_1"/>
    <property type="match status" value="1"/>
</dbReference>
<dbReference type="OrthoDB" id="408245at2759"/>
<feature type="region of interest" description="Disordered" evidence="1">
    <location>
        <begin position="82"/>
        <end position="112"/>
    </location>
</feature>
<accession>A0A1Q9EVL1</accession>
<dbReference type="GO" id="GO:0003824">
    <property type="term" value="F:catalytic activity"/>
    <property type="evidence" value="ECO:0007669"/>
    <property type="project" value="InterPro"/>
</dbReference>
<reference evidence="3 4" key="1">
    <citation type="submission" date="2016-02" db="EMBL/GenBank/DDBJ databases">
        <title>Genome analysis of coral dinoflagellate symbionts highlights evolutionary adaptations to a symbiotic lifestyle.</title>
        <authorList>
            <person name="Aranda M."/>
            <person name="Li Y."/>
            <person name="Liew Y.J."/>
            <person name="Baumgarten S."/>
            <person name="Simakov O."/>
            <person name="Wilson M."/>
            <person name="Piel J."/>
            <person name="Ashoor H."/>
            <person name="Bougouffa S."/>
            <person name="Bajic V.B."/>
            <person name="Ryu T."/>
            <person name="Ravasi T."/>
            <person name="Bayer T."/>
            <person name="Micklem G."/>
            <person name="Kim H."/>
            <person name="Bhak J."/>
            <person name="Lajeunesse T.C."/>
            <person name="Voolstra C.R."/>
        </authorList>
    </citation>
    <scope>NUCLEOTIDE SEQUENCE [LARGE SCALE GENOMIC DNA]</scope>
    <source>
        <strain evidence="3 4">CCMP2467</strain>
    </source>
</reference>
<gene>
    <name evidence="3" type="ORF">AK812_SmicGene4655</name>
</gene>
<protein>
    <recommendedName>
        <fullName evidence="2">Reverse transcriptase domain-containing protein</fullName>
    </recommendedName>
</protein>
<dbReference type="Gene3D" id="3.60.10.10">
    <property type="entry name" value="Endonuclease/exonuclease/phosphatase"/>
    <property type="match status" value="1"/>
</dbReference>
<evidence type="ECO:0000313" key="4">
    <source>
        <dbReference type="Proteomes" id="UP000186817"/>
    </source>
</evidence>
<organism evidence="3 4">
    <name type="scientific">Symbiodinium microadriaticum</name>
    <name type="common">Dinoflagellate</name>
    <name type="synonym">Zooxanthella microadriatica</name>
    <dbReference type="NCBI Taxonomy" id="2951"/>
    <lineage>
        <taxon>Eukaryota</taxon>
        <taxon>Sar</taxon>
        <taxon>Alveolata</taxon>
        <taxon>Dinophyceae</taxon>
        <taxon>Suessiales</taxon>
        <taxon>Symbiodiniaceae</taxon>
        <taxon>Symbiodinium</taxon>
    </lineage>
</organism>
<dbReference type="InterPro" id="IPR005135">
    <property type="entry name" value="Endo/exonuclease/phosphatase"/>
</dbReference>
<dbReference type="SUPFAM" id="SSF56672">
    <property type="entry name" value="DNA/RNA polymerases"/>
    <property type="match status" value="1"/>
</dbReference>
<dbReference type="PANTHER" id="PTHR19446">
    <property type="entry name" value="REVERSE TRANSCRIPTASES"/>
    <property type="match status" value="1"/>
</dbReference>
<feature type="region of interest" description="Disordered" evidence="1">
    <location>
        <begin position="1446"/>
        <end position="1465"/>
    </location>
</feature>